<feature type="domain" description="C1q" evidence="5">
    <location>
        <begin position="357"/>
        <end position="492"/>
    </location>
</feature>
<evidence type="ECO:0000259" key="5">
    <source>
        <dbReference type="PROSITE" id="PS50871"/>
    </source>
</evidence>
<evidence type="ECO:0000256" key="4">
    <source>
        <dbReference type="SAM" id="SignalP"/>
    </source>
</evidence>
<dbReference type="AlphaFoldDB" id="A0AAD9NFP9"/>
<feature type="signal peptide" evidence="4">
    <location>
        <begin position="1"/>
        <end position="23"/>
    </location>
</feature>
<dbReference type="Proteomes" id="UP001208570">
    <property type="component" value="Unassembled WGS sequence"/>
</dbReference>
<dbReference type="SMART" id="SM00110">
    <property type="entry name" value="C1Q"/>
    <property type="match status" value="1"/>
</dbReference>
<evidence type="ECO:0000256" key="3">
    <source>
        <dbReference type="SAM" id="MobiDB-lite"/>
    </source>
</evidence>
<evidence type="ECO:0000256" key="2">
    <source>
        <dbReference type="ARBA" id="ARBA00022525"/>
    </source>
</evidence>
<dbReference type="InterPro" id="IPR050392">
    <property type="entry name" value="Collagen/C1q_domain"/>
</dbReference>
<proteinExistence type="predicted"/>
<evidence type="ECO:0000256" key="1">
    <source>
        <dbReference type="ARBA" id="ARBA00004613"/>
    </source>
</evidence>
<dbReference type="Pfam" id="PF00386">
    <property type="entry name" value="C1q"/>
    <property type="match status" value="1"/>
</dbReference>
<feature type="region of interest" description="Disordered" evidence="3">
    <location>
        <begin position="339"/>
        <end position="365"/>
    </location>
</feature>
<evidence type="ECO:0000313" key="6">
    <source>
        <dbReference type="EMBL" id="KAK2166601.1"/>
    </source>
</evidence>
<dbReference type="Gene3D" id="2.60.120.40">
    <property type="match status" value="1"/>
</dbReference>
<dbReference type="InterPro" id="IPR008983">
    <property type="entry name" value="Tumour_necrosis_fac-like_dom"/>
</dbReference>
<dbReference type="SUPFAM" id="SSF49842">
    <property type="entry name" value="TNF-like"/>
    <property type="match status" value="1"/>
</dbReference>
<dbReference type="EMBL" id="JAODUP010000037">
    <property type="protein sequence ID" value="KAK2166601.1"/>
    <property type="molecule type" value="Genomic_DNA"/>
</dbReference>
<comment type="caution">
    <text evidence="6">The sequence shown here is derived from an EMBL/GenBank/DDBJ whole genome shotgun (WGS) entry which is preliminary data.</text>
</comment>
<feature type="region of interest" description="Disordered" evidence="3">
    <location>
        <begin position="87"/>
        <end position="123"/>
    </location>
</feature>
<dbReference type="PRINTS" id="PR00007">
    <property type="entry name" value="COMPLEMNTC1Q"/>
</dbReference>
<organism evidence="6 7">
    <name type="scientific">Paralvinella palmiformis</name>
    <dbReference type="NCBI Taxonomy" id="53620"/>
    <lineage>
        <taxon>Eukaryota</taxon>
        <taxon>Metazoa</taxon>
        <taxon>Spiralia</taxon>
        <taxon>Lophotrochozoa</taxon>
        <taxon>Annelida</taxon>
        <taxon>Polychaeta</taxon>
        <taxon>Sedentaria</taxon>
        <taxon>Canalipalpata</taxon>
        <taxon>Terebellida</taxon>
        <taxon>Terebelliformia</taxon>
        <taxon>Alvinellidae</taxon>
        <taxon>Paralvinella</taxon>
    </lineage>
</organism>
<dbReference type="PANTHER" id="PTHR15427:SF33">
    <property type="entry name" value="COLLAGEN IV NC1 DOMAIN-CONTAINING PROTEIN"/>
    <property type="match status" value="1"/>
</dbReference>
<comment type="subcellular location">
    <subcellularLocation>
        <location evidence="1">Secreted</location>
    </subcellularLocation>
</comment>
<dbReference type="GO" id="GO:0005581">
    <property type="term" value="C:collagen trimer"/>
    <property type="evidence" value="ECO:0007669"/>
    <property type="project" value="UniProtKB-KW"/>
</dbReference>
<feature type="compositionally biased region" description="Low complexity" evidence="3">
    <location>
        <begin position="210"/>
        <end position="225"/>
    </location>
</feature>
<feature type="region of interest" description="Disordered" evidence="3">
    <location>
        <begin position="181"/>
        <end position="229"/>
    </location>
</feature>
<feature type="compositionally biased region" description="Basic and acidic residues" evidence="3">
    <location>
        <begin position="102"/>
        <end position="114"/>
    </location>
</feature>
<keyword evidence="4" id="KW-0732">Signal</keyword>
<accession>A0AAD9NFP9</accession>
<protein>
    <recommendedName>
        <fullName evidence="5">C1q domain-containing protein</fullName>
    </recommendedName>
</protein>
<keyword evidence="7" id="KW-1185">Reference proteome</keyword>
<feature type="chain" id="PRO_5042279374" description="C1q domain-containing protein" evidence="4">
    <location>
        <begin position="24"/>
        <end position="492"/>
    </location>
</feature>
<dbReference type="InterPro" id="IPR001073">
    <property type="entry name" value="C1q_dom"/>
</dbReference>
<sequence length="492" mass="54494">MESFASAFLALLLIASQTRSSTATDDTLSCFLRAKSHYVLGDPDKGKYYAFTFQPPTALDRDILDPCFLSCIMSSRCSAILFYKSSPDQSTEEDDNTPSDGSCDRDGREERMESPKATPMIIAGDPRLYSNPVIRQLLDATDKPTTNTGRYDRPRLQLNALNFLWGHQVFANIYHNGNGRNGKYTDRERHGWGQQQQQDNGANGSPAMASTTLPSPTTRRPLTRSVVKAGHVNSIRPEANSRKRYTNRLSSIYSDNGGYRSPYEPRNNDIEEPMGGQMFGPENRQIESETGWNSEKPDVGVKQPRNEDYGVMPRRVETISAETGSRYSKGQDIDVTNITPTAIPTEGSTSYNRKANENSQRSPFSATLTSTLSVGLSQNSRTIIFDDVLLNEGDAYNATSGLFTSPIDGVYVFTLDIRSMRGTLASVKVMRNDRVVHSIRANGRNTGDEGAGSGTVAIFLSRGDDVYAKLFYETGYTYVKKMGSRFTGFKLP</sequence>
<name>A0AAD9NFP9_9ANNE</name>
<gene>
    <name evidence="6" type="ORF">LSH36_37g03016</name>
</gene>
<dbReference type="PROSITE" id="PS50871">
    <property type="entry name" value="C1Q"/>
    <property type="match status" value="1"/>
</dbReference>
<dbReference type="PANTHER" id="PTHR15427">
    <property type="entry name" value="EMILIN ELASTIN MICROFIBRIL INTERFACE-LOCATED PROTEIN ELASTIN MICROFIBRIL INTERFACER"/>
    <property type="match status" value="1"/>
</dbReference>
<reference evidence="6" key="1">
    <citation type="journal article" date="2023" name="Mol. Biol. Evol.">
        <title>Third-Generation Sequencing Reveals the Adaptive Role of the Epigenome in Three Deep-Sea Polychaetes.</title>
        <authorList>
            <person name="Perez M."/>
            <person name="Aroh O."/>
            <person name="Sun Y."/>
            <person name="Lan Y."/>
            <person name="Juniper S.K."/>
            <person name="Young C.R."/>
            <person name="Angers B."/>
            <person name="Qian P.Y."/>
        </authorList>
    </citation>
    <scope>NUCLEOTIDE SEQUENCE</scope>
    <source>
        <strain evidence="6">P08H-3</strain>
    </source>
</reference>
<keyword evidence="2" id="KW-0964">Secreted</keyword>
<evidence type="ECO:0000313" key="7">
    <source>
        <dbReference type="Proteomes" id="UP001208570"/>
    </source>
</evidence>